<evidence type="ECO:0000313" key="3">
    <source>
        <dbReference type="EMBL" id="QMW00176.1"/>
    </source>
</evidence>
<protein>
    <submittedName>
        <fullName evidence="3">GLPGLI family protein</fullName>
    </submittedName>
</protein>
<dbReference type="Proteomes" id="UP000515369">
    <property type="component" value="Chromosome"/>
</dbReference>
<keyword evidence="2" id="KW-0732">Signal</keyword>
<feature type="signal peptide" evidence="2">
    <location>
        <begin position="1"/>
        <end position="20"/>
    </location>
</feature>
<feature type="chain" id="PRO_5029022317" evidence="2">
    <location>
        <begin position="21"/>
        <end position="285"/>
    </location>
</feature>
<dbReference type="KEGG" id="sfol:H3H32_19295"/>
<gene>
    <name evidence="3" type="ORF">H3H32_19295</name>
</gene>
<evidence type="ECO:0000256" key="2">
    <source>
        <dbReference type="SAM" id="SignalP"/>
    </source>
</evidence>
<accession>A0A7G5GMT4</accession>
<reference evidence="3 4" key="1">
    <citation type="submission" date="2020-07" db="EMBL/GenBank/DDBJ databases">
        <title>Spirosoma foliorum sp. nov., isolated from the leaves on the Nejang mountain Korea, Republic of.</title>
        <authorList>
            <person name="Ho H."/>
            <person name="Lee Y.-J."/>
            <person name="Nurcahyanto D.-A."/>
            <person name="Kim S.-G."/>
        </authorList>
    </citation>
    <scope>NUCLEOTIDE SEQUENCE [LARGE SCALE GENOMIC DNA]</scope>
    <source>
        <strain evidence="3 4">PL0136</strain>
    </source>
</reference>
<keyword evidence="4" id="KW-1185">Reference proteome</keyword>
<sequence length="285" mass="31206">MKQAIFTCLLTSLVATASLAQNTASVSGKITYEGMRQIDRSQMRMNINGQEVRPGAPGAPDAPEGAPEVISFTQKLVFAGNMAKEERDRPQGGMMFRRQGGDGAPDGAGGPGGGDRPNRGGNMRANFPFEQQTYLDLANRQRIDVLVVKKDSATQTYRTEKPMPAATDWQASDKTKKIAGYVCHKATATHRKLPYTIWYTTDFPFTYSPVADLTPPQGVVLLIESDTESYKATGVSMEAIAATAVEPPKEAKAISSDEMEQIRRKGMADFRQRMMQNMNMSAPRN</sequence>
<dbReference type="InterPro" id="IPR005901">
    <property type="entry name" value="GLPGLI"/>
</dbReference>
<dbReference type="RefSeq" id="WP_182457245.1">
    <property type="nucleotide sequence ID" value="NZ_CP059732.1"/>
</dbReference>
<feature type="region of interest" description="Disordered" evidence="1">
    <location>
        <begin position="83"/>
        <end position="125"/>
    </location>
</feature>
<evidence type="ECO:0000313" key="4">
    <source>
        <dbReference type="Proteomes" id="UP000515369"/>
    </source>
</evidence>
<proteinExistence type="predicted"/>
<dbReference type="AlphaFoldDB" id="A0A7G5GMT4"/>
<name>A0A7G5GMT4_9BACT</name>
<evidence type="ECO:0000256" key="1">
    <source>
        <dbReference type="SAM" id="MobiDB-lite"/>
    </source>
</evidence>
<feature type="compositionally biased region" description="Gly residues" evidence="1">
    <location>
        <begin position="101"/>
        <end position="115"/>
    </location>
</feature>
<dbReference type="EMBL" id="CP059732">
    <property type="protein sequence ID" value="QMW00176.1"/>
    <property type="molecule type" value="Genomic_DNA"/>
</dbReference>
<organism evidence="3 4">
    <name type="scientific">Spirosoma foliorum</name>
    <dbReference type="NCBI Taxonomy" id="2710596"/>
    <lineage>
        <taxon>Bacteria</taxon>
        <taxon>Pseudomonadati</taxon>
        <taxon>Bacteroidota</taxon>
        <taxon>Cytophagia</taxon>
        <taxon>Cytophagales</taxon>
        <taxon>Cytophagaceae</taxon>
        <taxon>Spirosoma</taxon>
    </lineage>
</organism>
<dbReference type="NCBIfam" id="TIGR01200">
    <property type="entry name" value="GLPGLI"/>
    <property type="match status" value="1"/>
</dbReference>
<dbReference type="Pfam" id="PF22252">
    <property type="entry name" value="PNGase_F-II_N"/>
    <property type="match status" value="1"/>
</dbReference>